<keyword evidence="3" id="KW-1185">Reference proteome</keyword>
<accession>A0ABV6RZY3</accession>
<keyword evidence="1" id="KW-1133">Transmembrane helix</keyword>
<feature type="transmembrane region" description="Helical" evidence="1">
    <location>
        <begin position="6"/>
        <end position="28"/>
    </location>
</feature>
<keyword evidence="1" id="KW-0472">Membrane</keyword>
<feature type="transmembrane region" description="Helical" evidence="1">
    <location>
        <begin position="64"/>
        <end position="85"/>
    </location>
</feature>
<evidence type="ECO:0008006" key="4">
    <source>
        <dbReference type="Google" id="ProtNLM"/>
    </source>
</evidence>
<proteinExistence type="predicted"/>
<gene>
    <name evidence="2" type="ORF">ACFFGH_32340</name>
</gene>
<keyword evidence="1" id="KW-0812">Transmembrane</keyword>
<evidence type="ECO:0000313" key="3">
    <source>
        <dbReference type="Proteomes" id="UP001589896"/>
    </source>
</evidence>
<dbReference type="RefSeq" id="WP_386676660.1">
    <property type="nucleotide sequence ID" value="NZ_JBHLTG010000015.1"/>
</dbReference>
<reference evidence="2 3" key="1">
    <citation type="submission" date="2024-09" db="EMBL/GenBank/DDBJ databases">
        <authorList>
            <person name="Sun Q."/>
            <person name="Mori K."/>
        </authorList>
    </citation>
    <scope>NUCLEOTIDE SEQUENCE [LARGE SCALE GENOMIC DNA]</scope>
    <source>
        <strain evidence="2 3">KCTC 23076</strain>
    </source>
</reference>
<evidence type="ECO:0000313" key="2">
    <source>
        <dbReference type="EMBL" id="MFC0682545.1"/>
    </source>
</evidence>
<feature type="transmembrane region" description="Helical" evidence="1">
    <location>
        <begin position="40"/>
        <end position="58"/>
    </location>
</feature>
<evidence type="ECO:0000256" key="1">
    <source>
        <dbReference type="SAM" id="Phobius"/>
    </source>
</evidence>
<name>A0ABV6RZY3_9GAMM</name>
<protein>
    <recommendedName>
        <fullName evidence="4">Transmembrane protein</fullName>
    </recommendedName>
</protein>
<dbReference type="EMBL" id="JBHLTG010000015">
    <property type="protein sequence ID" value="MFC0682545.1"/>
    <property type="molecule type" value="Genomic_DNA"/>
</dbReference>
<comment type="caution">
    <text evidence="2">The sequence shown here is derived from an EMBL/GenBank/DDBJ whole genome shotgun (WGS) entry which is preliminary data.</text>
</comment>
<dbReference type="Proteomes" id="UP001589896">
    <property type="component" value="Unassembled WGS sequence"/>
</dbReference>
<sequence length="128" mass="13954">MAWKIYFWLVAALIVLPLPFKLFEYATGRDGSPTSIKAEELINAAFFGVGLVGLYGFAYERPHLVPPLFWAGWVVVAIVLSVGGLFWSPKVKYGSGVMGKSRTRIVLAVGTLFLAPMLVGVWLYSAAA</sequence>
<feature type="transmembrane region" description="Helical" evidence="1">
    <location>
        <begin position="105"/>
        <end position="125"/>
    </location>
</feature>
<organism evidence="2 3">
    <name type="scientific">Lysobacter korlensis</name>
    <dbReference type="NCBI Taxonomy" id="553636"/>
    <lineage>
        <taxon>Bacteria</taxon>
        <taxon>Pseudomonadati</taxon>
        <taxon>Pseudomonadota</taxon>
        <taxon>Gammaproteobacteria</taxon>
        <taxon>Lysobacterales</taxon>
        <taxon>Lysobacteraceae</taxon>
        <taxon>Lysobacter</taxon>
    </lineage>
</organism>